<name>A0AAE1YH15_9LAMI</name>
<dbReference type="GO" id="GO:0009451">
    <property type="term" value="P:RNA modification"/>
    <property type="evidence" value="ECO:0007669"/>
    <property type="project" value="InterPro"/>
</dbReference>
<evidence type="ECO:0000313" key="3">
    <source>
        <dbReference type="EMBL" id="KAK4429907.1"/>
    </source>
</evidence>
<dbReference type="Proteomes" id="UP001293254">
    <property type="component" value="Unassembled WGS sequence"/>
</dbReference>
<accession>A0AAE1YH15</accession>
<sequence>MFRLYPTCKSGPFLKLRLSPSCYLLHSHSVSCISNLSNGTYERNREIDFELLFNACTTLGAAKRLHALLIVSGKAQSIFVATRLVNIYSHLRDVSSSRETFNQVPRKDAYTWNSMVSAYVRNRRFSEAVKCAYEMLLSADARPDFHTFPPVLKACNSLLDGTRLHCWILKLGLEWDVFVAASLIHAIDTLRYYRHFMSDPGRRYHQVGGVTQDTEKRLPAVFLSQDTEKEKIEKAKAIGVGDGKESKLCFHAVKNQENFKDGQTGK</sequence>
<dbReference type="PANTHER" id="PTHR47926:SF452">
    <property type="entry name" value="PENTATRICOPEPTIDE REPEAT-CONTAINING PROTEIN"/>
    <property type="match status" value="1"/>
</dbReference>
<gene>
    <name evidence="3" type="ORF">Salat_1291400</name>
</gene>
<keyword evidence="4" id="KW-1185">Reference proteome</keyword>
<evidence type="ECO:0000256" key="1">
    <source>
        <dbReference type="ARBA" id="ARBA00022737"/>
    </source>
</evidence>
<proteinExistence type="predicted"/>
<reference evidence="3" key="2">
    <citation type="journal article" date="2024" name="Plant">
        <title>Genomic evolution and insights into agronomic trait innovations of Sesamum species.</title>
        <authorList>
            <person name="Miao H."/>
            <person name="Wang L."/>
            <person name="Qu L."/>
            <person name="Liu H."/>
            <person name="Sun Y."/>
            <person name="Le M."/>
            <person name="Wang Q."/>
            <person name="Wei S."/>
            <person name="Zheng Y."/>
            <person name="Lin W."/>
            <person name="Duan Y."/>
            <person name="Cao H."/>
            <person name="Xiong S."/>
            <person name="Wang X."/>
            <person name="Wei L."/>
            <person name="Li C."/>
            <person name="Ma Q."/>
            <person name="Ju M."/>
            <person name="Zhao R."/>
            <person name="Li G."/>
            <person name="Mu C."/>
            <person name="Tian Q."/>
            <person name="Mei H."/>
            <person name="Zhang T."/>
            <person name="Gao T."/>
            <person name="Zhang H."/>
        </authorList>
    </citation>
    <scope>NUCLEOTIDE SEQUENCE</scope>
    <source>
        <strain evidence="3">3651</strain>
    </source>
</reference>
<comment type="caution">
    <text evidence="3">The sequence shown here is derived from an EMBL/GenBank/DDBJ whole genome shotgun (WGS) entry which is preliminary data.</text>
</comment>
<dbReference type="EMBL" id="JACGWO010000004">
    <property type="protein sequence ID" value="KAK4429907.1"/>
    <property type="molecule type" value="Genomic_DNA"/>
</dbReference>
<dbReference type="GO" id="GO:0003723">
    <property type="term" value="F:RNA binding"/>
    <property type="evidence" value="ECO:0007669"/>
    <property type="project" value="InterPro"/>
</dbReference>
<reference evidence="3" key="1">
    <citation type="submission" date="2020-06" db="EMBL/GenBank/DDBJ databases">
        <authorList>
            <person name="Li T."/>
            <person name="Hu X."/>
            <person name="Zhang T."/>
            <person name="Song X."/>
            <person name="Zhang H."/>
            <person name="Dai N."/>
            <person name="Sheng W."/>
            <person name="Hou X."/>
            <person name="Wei L."/>
        </authorList>
    </citation>
    <scope>NUCLEOTIDE SEQUENCE</scope>
    <source>
        <strain evidence="3">3651</strain>
        <tissue evidence="3">Leaf</tissue>
    </source>
</reference>
<organism evidence="3 4">
    <name type="scientific">Sesamum alatum</name>
    <dbReference type="NCBI Taxonomy" id="300844"/>
    <lineage>
        <taxon>Eukaryota</taxon>
        <taxon>Viridiplantae</taxon>
        <taxon>Streptophyta</taxon>
        <taxon>Embryophyta</taxon>
        <taxon>Tracheophyta</taxon>
        <taxon>Spermatophyta</taxon>
        <taxon>Magnoliopsida</taxon>
        <taxon>eudicotyledons</taxon>
        <taxon>Gunneridae</taxon>
        <taxon>Pentapetalae</taxon>
        <taxon>asterids</taxon>
        <taxon>lamiids</taxon>
        <taxon>Lamiales</taxon>
        <taxon>Pedaliaceae</taxon>
        <taxon>Sesamum</taxon>
    </lineage>
</organism>
<dbReference type="NCBIfam" id="TIGR00756">
    <property type="entry name" value="PPR"/>
    <property type="match status" value="1"/>
</dbReference>
<feature type="repeat" description="PPR" evidence="2">
    <location>
        <begin position="108"/>
        <end position="143"/>
    </location>
</feature>
<dbReference type="Gene3D" id="1.25.40.10">
    <property type="entry name" value="Tetratricopeptide repeat domain"/>
    <property type="match status" value="1"/>
</dbReference>
<dbReference type="InterPro" id="IPR002885">
    <property type="entry name" value="PPR_rpt"/>
</dbReference>
<dbReference type="InterPro" id="IPR046960">
    <property type="entry name" value="PPR_At4g14850-like_plant"/>
</dbReference>
<evidence type="ECO:0000313" key="4">
    <source>
        <dbReference type="Proteomes" id="UP001293254"/>
    </source>
</evidence>
<protein>
    <submittedName>
        <fullName evidence="3">Pentatricopeptide repeat-containing protein</fullName>
    </submittedName>
</protein>
<evidence type="ECO:0000256" key="2">
    <source>
        <dbReference type="PROSITE-ProRule" id="PRU00708"/>
    </source>
</evidence>
<dbReference type="Pfam" id="PF01535">
    <property type="entry name" value="PPR"/>
    <property type="match status" value="1"/>
</dbReference>
<keyword evidence="1" id="KW-0677">Repeat</keyword>
<dbReference type="AlphaFoldDB" id="A0AAE1YH15"/>
<dbReference type="InterPro" id="IPR011990">
    <property type="entry name" value="TPR-like_helical_dom_sf"/>
</dbReference>
<dbReference type="PROSITE" id="PS51375">
    <property type="entry name" value="PPR"/>
    <property type="match status" value="1"/>
</dbReference>
<dbReference type="PANTHER" id="PTHR47926">
    <property type="entry name" value="PENTATRICOPEPTIDE REPEAT-CONTAINING PROTEIN"/>
    <property type="match status" value="1"/>
</dbReference>